<organism evidence="7 8">
    <name type="scientific">Carassius auratus</name>
    <name type="common">Goldfish</name>
    <dbReference type="NCBI Taxonomy" id="7957"/>
    <lineage>
        <taxon>Eukaryota</taxon>
        <taxon>Metazoa</taxon>
        <taxon>Chordata</taxon>
        <taxon>Craniata</taxon>
        <taxon>Vertebrata</taxon>
        <taxon>Euteleostomi</taxon>
        <taxon>Actinopterygii</taxon>
        <taxon>Neopterygii</taxon>
        <taxon>Teleostei</taxon>
        <taxon>Ostariophysi</taxon>
        <taxon>Cypriniformes</taxon>
        <taxon>Cyprinidae</taxon>
        <taxon>Cyprininae</taxon>
        <taxon>Carassius</taxon>
    </lineage>
</organism>
<dbReference type="Pfam" id="PF04548">
    <property type="entry name" value="AIG1"/>
    <property type="match status" value="4"/>
</dbReference>
<evidence type="ECO:0000259" key="6">
    <source>
        <dbReference type="PROSITE" id="PS51720"/>
    </source>
</evidence>
<feature type="region of interest" description="Disordered" evidence="5">
    <location>
        <begin position="1160"/>
        <end position="1225"/>
    </location>
</feature>
<keyword evidence="7" id="KW-1185">Reference proteome</keyword>
<dbReference type="Proteomes" id="UP000515129">
    <property type="component" value="Chromosome 21"/>
</dbReference>
<reference evidence="8" key="1">
    <citation type="submission" date="2025-08" db="UniProtKB">
        <authorList>
            <consortium name="RefSeq"/>
        </authorList>
    </citation>
    <scope>IDENTIFICATION</scope>
    <source>
        <strain evidence="8">Wakin</strain>
        <tissue evidence="8">Muscle</tissue>
    </source>
</reference>
<evidence type="ECO:0000256" key="1">
    <source>
        <dbReference type="ARBA" id="ARBA00008535"/>
    </source>
</evidence>
<keyword evidence="4" id="KW-0175">Coiled coil</keyword>
<dbReference type="KEGG" id="caua:113039060"/>
<gene>
    <name evidence="8" type="primary">LOC113039060</name>
</gene>
<evidence type="ECO:0000313" key="8">
    <source>
        <dbReference type="RefSeq" id="XP_026052718.1"/>
    </source>
</evidence>
<dbReference type="CDD" id="cd01852">
    <property type="entry name" value="AIG1"/>
    <property type="match status" value="1"/>
</dbReference>
<dbReference type="InterPro" id="IPR006703">
    <property type="entry name" value="G_AIG1"/>
</dbReference>
<dbReference type="Gene3D" id="3.40.50.300">
    <property type="entry name" value="P-loop containing nucleotide triphosphate hydrolases"/>
    <property type="match status" value="4"/>
</dbReference>
<evidence type="ECO:0000256" key="3">
    <source>
        <dbReference type="ARBA" id="ARBA00023134"/>
    </source>
</evidence>
<dbReference type="PANTHER" id="PTHR10903:SF170">
    <property type="entry name" value="GTPASE IMAP FAMILY MEMBER 7"/>
    <property type="match status" value="1"/>
</dbReference>
<feature type="coiled-coil region" evidence="4">
    <location>
        <begin position="608"/>
        <end position="635"/>
    </location>
</feature>
<accession>A0A6P6IZJ1</accession>
<dbReference type="PROSITE" id="PS51720">
    <property type="entry name" value="G_AIG1"/>
    <property type="match status" value="1"/>
</dbReference>
<keyword evidence="3" id="KW-0342">GTP-binding</keyword>
<dbReference type="PANTHER" id="PTHR10903">
    <property type="entry name" value="GTPASE, IMAP FAMILY MEMBER-RELATED"/>
    <property type="match status" value="1"/>
</dbReference>
<name>A0A6P6IZJ1_CARAU</name>
<evidence type="ECO:0000313" key="7">
    <source>
        <dbReference type="Proteomes" id="UP000515129"/>
    </source>
</evidence>
<dbReference type="OrthoDB" id="8954335at2759"/>
<dbReference type="GO" id="GO:0005525">
    <property type="term" value="F:GTP binding"/>
    <property type="evidence" value="ECO:0007669"/>
    <property type="project" value="UniProtKB-KW"/>
</dbReference>
<evidence type="ECO:0000256" key="4">
    <source>
        <dbReference type="SAM" id="Coils"/>
    </source>
</evidence>
<dbReference type="GeneID" id="113039060"/>
<proteinExistence type="inferred from homology"/>
<keyword evidence="2" id="KW-0547">Nucleotide-binding</keyword>
<feature type="compositionally biased region" description="Basic and acidic residues" evidence="5">
    <location>
        <begin position="1161"/>
        <end position="1225"/>
    </location>
</feature>
<dbReference type="SUPFAM" id="SSF52540">
    <property type="entry name" value="P-loop containing nucleoside triphosphate hydrolases"/>
    <property type="match status" value="1"/>
</dbReference>
<dbReference type="InterPro" id="IPR027417">
    <property type="entry name" value="P-loop_NTPase"/>
</dbReference>
<comment type="similarity">
    <text evidence="1">Belongs to the TRAFAC class TrmE-Era-EngA-EngB-Septin-like GTPase superfamily. AIG1/Toc34/Toc159-like paraseptin GTPase family. IAN subfamily.</text>
</comment>
<protein>
    <submittedName>
        <fullName evidence="8">Interaptin-like isoform X1</fullName>
    </submittedName>
</protein>
<dbReference type="AlphaFoldDB" id="A0A6P6IZJ1"/>
<feature type="region of interest" description="Disordered" evidence="5">
    <location>
        <begin position="914"/>
        <end position="1147"/>
    </location>
</feature>
<feature type="domain" description="AIG1-type G" evidence="6">
    <location>
        <begin position="641"/>
        <end position="842"/>
    </location>
</feature>
<sequence>MAQRSETKRDQSPVDIRPDMSDLRIVLVGRNAPENNRVGDLILKKQVFGKKTPQPDVETFSERVERRNITVINTTHLLNPQPILQTVIDEVSECCHPEAHVIILVLQHNDFSQKHRDILPAVLSCFGEHAMKRTVILTTDDETCDDELKSVKENTFIQELSTECGGGHLQLQNTERSQILQKVDEIITCSGFEDTKQASSLDEEDKTKRDQSPVDIRPDMSDLRIVLVGNNATENNRVGDLILNKQVFGKKTPQPDVETFSERVERRNITVINTTHLLNPQPILQTVIDKVSECSHPEAHVIILVLQHNDFSQKHRDILPAVLSCFGEHAMKRTMILTTDDETCDDELKSVKENTFIQELSTECGGGHLQLQNTERSQILQKVDEIITRSGFEDTKQASSLDEEDKPDVYHRSGKQKLILVMCGFDAELQYSMSKLLLGTNTPISVQDEYSLVCLTKEKKIHGRQITLVTLPVLSRLSEEEAMHQTLRCVSLCHPGVHAFIITVPVGPLTDESKEEIEKIQKLFDCREHFILLFTTEHNVKAPMTDFVKSTPECQRLISLCGGQYRVMGLKEPKSSRQIPDLLDYIENMNTEPYSLQMHVKAQENRVRCELKKELSDLESKIKELEEKLQSEGTKEVLNDQRCLRIVLLGRTGSGKSATGNTILGKDTFVSQASIDSVTTDCKKGVGEVDGRSVAVVDTPGLYDTTLKNEQVVEEIVKCVSLLSPGPHAFVIVLSVGRFTKEETDTVDLIKKVFGHKAAQFSIVLFTGGDKLKNKSINEYVSETKNAEFRKLISDCGNRFLVFNNTEKQERTQVIQLLNMIEEVRNSSQGRYFINSMFEEAEMSIKKRMEQILKEREREIQKQKEELQAKYEMDINNMTKRLEEEKQRADEEKIQRENEFRLNKENLIKEFKEKEKTEKKKREIENQKRSKEEKRRRAEYLHKIEEMKREIENQKSQYEKQQKEREEEDRKKEEKYRQDLEKMKHEQERIIAEFQRKQEEETKKRESEERKRIEQEEKEREEWRRRIKEAENDRKETQEEIQRQQREWEDEKKRQMREREEEERKRKEKHEEQLKEKQKELEKMRKSFEKEREKERQKIEEEIQKQRIEREEKVREYEEMKTEMERHKRMERKRKREDDEKQKEERKRWKKIIEDLIQEQEQDKKRREKVEKKRKEREEKKLDEMKQKHEEEMREMNKKREDEARKQAEELNDFREKKEKHVQELQQMLEDHQKQREVLEKLYQLLKNQKGDEIKELQKQVEELKNKSGGCVIQ</sequence>
<evidence type="ECO:0000256" key="5">
    <source>
        <dbReference type="SAM" id="MobiDB-lite"/>
    </source>
</evidence>
<feature type="compositionally biased region" description="Basic and acidic residues" evidence="5">
    <location>
        <begin position="914"/>
        <end position="1128"/>
    </location>
</feature>
<dbReference type="RefSeq" id="XP_026052718.1">
    <property type="nucleotide sequence ID" value="XM_026196933.1"/>
</dbReference>
<feature type="compositionally biased region" description="Basic and acidic residues" evidence="5">
    <location>
        <begin position="1136"/>
        <end position="1147"/>
    </location>
</feature>
<dbReference type="InterPro" id="IPR045058">
    <property type="entry name" value="GIMA/IAN/Toc"/>
</dbReference>
<dbReference type="FunFam" id="3.40.50.300:FF:000366">
    <property type="entry name" value="GTPase, IMAP family member 2"/>
    <property type="match status" value="1"/>
</dbReference>
<evidence type="ECO:0000256" key="2">
    <source>
        <dbReference type="ARBA" id="ARBA00022741"/>
    </source>
</evidence>